<proteinExistence type="predicted"/>
<comment type="caution">
    <text evidence="1">The sequence shown here is derived from an EMBL/GenBank/DDBJ whole genome shotgun (WGS) entry which is preliminary data.</text>
</comment>
<dbReference type="Proteomes" id="UP000886653">
    <property type="component" value="Unassembled WGS sequence"/>
</dbReference>
<accession>A0A9P6NHH9</accession>
<dbReference type="AlphaFoldDB" id="A0A9P6NHH9"/>
<dbReference type="EMBL" id="MU167266">
    <property type="protein sequence ID" value="KAG0146053.1"/>
    <property type="molecule type" value="Genomic_DNA"/>
</dbReference>
<evidence type="ECO:0000313" key="1">
    <source>
        <dbReference type="EMBL" id="KAG0146053.1"/>
    </source>
</evidence>
<protein>
    <submittedName>
        <fullName evidence="1">Uncharacterized protein</fullName>
    </submittedName>
</protein>
<evidence type="ECO:0000313" key="2">
    <source>
        <dbReference type="Proteomes" id="UP000886653"/>
    </source>
</evidence>
<name>A0A9P6NHH9_9BASI</name>
<organism evidence="1 2">
    <name type="scientific">Cronartium quercuum f. sp. fusiforme G11</name>
    <dbReference type="NCBI Taxonomy" id="708437"/>
    <lineage>
        <taxon>Eukaryota</taxon>
        <taxon>Fungi</taxon>
        <taxon>Dikarya</taxon>
        <taxon>Basidiomycota</taxon>
        <taxon>Pucciniomycotina</taxon>
        <taxon>Pucciniomycetes</taxon>
        <taxon>Pucciniales</taxon>
        <taxon>Coleosporiaceae</taxon>
        <taxon>Cronartium</taxon>
    </lineage>
</organism>
<reference evidence="1" key="1">
    <citation type="submission" date="2013-11" db="EMBL/GenBank/DDBJ databases">
        <title>Genome sequence of the fusiform rust pathogen reveals effectors for host alternation and coevolution with pine.</title>
        <authorList>
            <consortium name="DOE Joint Genome Institute"/>
            <person name="Smith K."/>
            <person name="Pendleton A."/>
            <person name="Kubisiak T."/>
            <person name="Anderson C."/>
            <person name="Salamov A."/>
            <person name="Aerts A."/>
            <person name="Riley R."/>
            <person name="Clum A."/>
            <person name="Lindquist E."/>
            <person name="Ence D."/>
            <person name="Campbell M."/>
            <person name="Kronenberg Z."/>
            <person name="Feau N."/>
            <person name="Dhillon B."/>
            <person name="Hamelin R."/>
            <person name="Burleigh J."/>
            <person name="Smith J."/>
            <person name="Yandell M."/>
            <person name="Nelson C."/>
            <person name="Grigoriev I."/>
            <person name="Davis J."/>
        </authorList>
    </citation>
    <scope>NUCLEOTIDE SEQUENCE</scope>
    <source>
        <strain evidence="1">G11</strain>
    </source>
</reference>
<keyword evidence="2" id="KW-1185">Reference proteome</keyword>
<gene>
    <name evidence="1" type="ORF">CROQUDRAFT_657839</name>
</gene>
<sequence length="57" mass="6371">MKLGRFIEFQQLGLNQAESKSFWTLVLTPNINTGSAVGYITCLPSLPFQPISLGWKE</sequence>